<dbReference type="Proteomes" id="UP001197378">
    <property type="component" value="Unassembled WGS sequence"/>
</dbReference>
<evidence type="ECO:0000256" key="12">
    <source>
        <dbReference type="ARBA" id="ARBA00023136"/>
    </source>
</evidence>
<protein>
    <submittedName>
        <fullName evidence="16">Penicillin-binding protein 2</fullName>
        <ecNumber evidence="16">3.4.16.4</ecNumber>
    </submittedName>
</protein>
<reference evidence="16" key="1">
    <citation type="journal article" date="2021" name="ISME J.">
        <title>Genomic evolution of the class Acidithiobacillia: deep-branching Proteobacteria living in extreme acidic conditions.</title>
        <authorList>
            <person name="Moya-Beltran A."/>
            <person name="Beard S."/>
            <person name="Rojas-Villalobos C."/>
            <person name="Issotta F."/>
            <person name="Gallardo Y."/>
            <person name="Ulloa R."/>
            <person name="Giaveno A."/>
            <person name="Degli Esposti M."/>
            <person name="Johnson D.B."/>
            <person name="Quatrini R."/>
        </authorList>
    </citation>
    <scope>NUCLEOTIDE SEQUENCE</scope>
    <source>
        <strain evidence="16">VAN18-1</strain>
    </source>
</reference>
<evidence type="ECO:0000256" key="13">
    <source>
        <dbReference type="ARBA" id="ARBA00023316"/>
    </source>
</evidence>
<keyword evidence="17" id="KW-1185">Reference proteome</keyword>
<comment type="caution">
    <text evidence="16">The sequence shown here is derived from an EMBL/GenBank/DDBJ whole genome shotgun (WGS) entry which is preliminary data.</text>
</comment>
<evidence type="ECO:0000256" key="8">
    <source>
        <dbReference type="ARBA" id="ARBA00022801"/>
    </source>
</evidence>
<keyword evidence="12" id="KW-0472">Membrane</keyword>
<dbReference type="Gene3D" id="3.40.710.10">
    <property type="entry name" value="DD-peptidase/beta-lactamase superfamily"/>
    <property type="match status" value="1"/>
</dbReference>
<keyword evidence="11" id="KW-1133">Transmembrane helix</keyword>
<dbReference type="InterPro" id="IPR012338">
    <property type="entry name" value="Beta-lactam/transpept-like"/>
</dbReference>
<dbReference type="GO" id="GO:0005886">
    <property type="term" value="C:plasma membrane"/>
    <property type="evidence" value="ECO:0007669"/>
    <property type="project" value="UniProtKB-SubCell"/>
</dbReference>
<dbReference type="GO" id="GO:0008658">
    <property type="term" value="F:penicillin binding"/>
    <property type="evidence" value="ECO:0007669"/>
    <property type="project" value="InterPro"/>
</dbReference>
<dbReference type="InterPro" id="IPR036138">
    <property type="entry name" value="PBP_dimer_sf"/>
</dbReference>
<dbReference type="Gene3D" id="3.90.1310.10">
    <property type="entry name" value="Penicillin-binding protein 2a (Domain 2)"/>
    <property type="match status" value="1"/>
</dbReference>
<dbReference type="Pfam" id="PF00905">
    <property type="entry name" value="Transpeptidase"/>
    <property type="match status" value="1"/>
</dbReference>
<keyword evidence="3" id="KW-1003">Cell membrane</keyword>
<dbReference type="AlphaFoldDB" id="A0AAE2YN06"/>
<keyword evidence="6" id="KW-0645">Protease</keyword>
<feature type="domain" description="Penicillin-binding protein dimerisation" evidence="15">
    <location>
        <begin position="59"/>
        <end position="226"/>
    </location>
</feature>
<dbReference type="InterPro" id="IPR005311">
    <property type="entry name" value="PBP_dimer"/>
</dbReference>
<evidence type="ECO:0000259" key="15">
    <source>
        <dbReference type="Pfam" id="PF03717"/>
    </source>
</evidence>
<evidence type="ECO:0000256" key="3">
    <source>
        <dbReference type="ARBA" id="ARBA00022475"/>
    </source>
</evidence>
<keyword evidence="13" id="KW-0961">Cell wall biogenesis/degradation</keyword>
<dbReference type="Pfam" id="PF03717">
    <property type="entry name" value="PBP_dimer"/>
    <property type="match status" value="1"/>
</dbReference>
<feature type="domain" description="Penicillin-binding protein transpeptidase" evidence="14">
    <location>
        <begin position="263"/>
        <end position="577"/>
    </location>
</feature>
<evidence type="ECO:0000256" key="10">
    <source>
        <dbReference type="ARBA" id="ARBA00022984"/>
    </source>
</evidence>
<dbReference type="Gene3D" id="3.30.1390.30">
    <property type="entry name" value="Penicillin-binding protein 2a, domain 3"/>
    <property type="match status" value="1"/>
</dbReference>
<dbReference type="InterPro" id="IPR001460">
    <property type="entry name" value="PCN-bd_Tpept"/>
</dbReference>
<evidence type="ECO:0000256" key="5">
    <source>
        <dbReference type="ARBA" id="ARBA00022645"/>
    </source>
</evidence>
<evidence type="ECO:0000313" key="16">
    <source>
        <dbReference type="EMBL" id="MBU2786743.1"/>
    </source>
</evidence>
<evidence type="ECO:0000256" key="1">
    <source>
        <dbReference type="ARBA" id="ARBA00004167"/>
    </source>
</evidence>
<proteinExistence type="predicted"/>
<dbReference type="GO" id="GO:0009002">
    <property type="term" value="F:serine-type D-Ala-D-Ala carboxypeptidase activity"/>
    <property type="evidence" value="ECO:0007669"/>
    <property type="project" value="UniProtKB-EC"/>
</dbReference>
<keyword evidence="4" id="KW-0997">Cell inner membrane</keyword>
<keyword evidence="9" id="KW-0133">Cell shape</keyword>
<dbReference type="GO" id="GO:0006508">
    <property type="term" value="P:proteolysis"/>
    <property type="evidence" value="ECO:0007669"/>
    <property type="project" value="UniProtKB-KW"/>
</dbReference>
<comment type="subcellular location">
    <subcellularLocation>
        <location evidence="2">Cell membrane</location>
    </subcellularLocation>
    <subcellularLocation>
        <location evidence="1">Membrane</location>
        <topology evidence="1">Single-pass membrane protein</topology>
    </subcellularLocation>
</comment>
<dbReference type="GO" id="GO:0009252">
    <property type="term" value="P:peptidoglycan biosynthetic process"/>
    <property type="evidence" value="ECO:0007669"/>
    <property type="project" value="UniProtKB-KW"/>
</dbReference>
<dbReference type="EC" id="3.4.16.4" evidence="16"/>
<organism evidence="16 17">
    <name type="scientific">Igneacidithiobacillus copahuensis</name>
    <dbReference type="NCBI Taxonomy" id="2724909"/>
    <lineage>
        <taxon>Bacteria</taxon>
        <taxon>Pseudomonadati</taxon>
        <taxon>Pseudomonadota</taxon>
        <taxon>Acidithiobacillia</taxon>
        <taxon>Acidithiobacillales</taxon>
        <taxon>Acidithiobacillaceae</taxon>
        <taxon>Igneacidithiobacillus</taxon>
    </lineage>
</organism>
<evidence type="ECO:0000256" key="4">
    <source>
        <dbReference type="ARBA" id="ARBA00022519"/>
    </source>
</evidence>
<evidence type="ECO:0000313" key="17">
    <source>
        <dbReference type="Proteomes" id="UP001197378"/>
    </source>
</evidence>
<dbReference type="SUPFAM" id="SSF56519">
    <property type="entry name" value="Penicillin binding protein dimerisation domain"/>
    <property type="match status" value="1"/>
</dbReference>
<evidence type="ECO:0000256" key="2">
    <source>
        <dbReference type="ARBA" id="ARBA00004236"/>
    </source>
</evidence>
<evidence type="ECO:0000256" key="6">
    <source>
        <dbReference type="ARBA" id="ARBA00022670"/>
    </source>
</evidence>
<keyword evidence="5 16" id="KW-0121">Carboxypeptidase</keyword>
<dbReference type="PANTHER" id="PTHR30627:SF2">
    <property type="entry name" value="PEPTIDOGLYCAN D,D-TRANSPEPTIDASE MRDA"/>
    <property type="match status" value="1"/>
</dbReference>
<evidence type="ECO:0000256" key="9">
    <source>
        <dbReference type="ARBA" id="ARBA00022960"/>
    </source>
</evidence>
<evidence type="ECO:0000256" key="7">
    <source>
        <dbReference type="ARBA" id="ARBA00022692"/>
    </source>
</evidence>
<dbReference type="NCBIfam" id="TIGR03423">
    <property type="entry name" value="pbp2_mrdA"/>
    <property type="match status" value="1"/>
</dbReference>
<name>A0AAE2YN06_9PROT</name>
<dbReference type="GO" id="GO:0071972">
    <property type="term" value="F:peptidoglycan L,D-transpeptidase activity"/>
    <property type="evidence" value="ECO:0007669"/>
    <property type="project" value="TreeGrafter"/>
</dbReference>
<sequence>MDTHRDESRQFRRRLGWAALLLLALLLLLAARVIDLQIFHYRRFRQLARANHTAIVPLAPPRGLILADHGQVLAANRARYVLELFPDEVHHLHATLRRLQRDFPISQKTVQHLLHTIDDKPAYLPRVLLTKLSPELLARFAVREESYPGVRLAVRWHRYYPYGSLFANTIGYVGPVTQRDLQGFDPQQYLYRHTIGVSGLEYTLERQLRGHFGYDIRSVNALGDPVAPLRRVPPKPGDVLRTTLRLRVQKAVAHVMKKEHYRGALIAINPDTGAILASVSNPSFNPNWFVGGISSKHWQALLHDPDHPLLNRTLAGLYPPGSTIKPFYSLEALQNGVIAPNFHTYCPGYIKVGGHVFWDWYRSGFGETGLRKALAWSVDVFFYKLALKMGIQLQDQTLWRFGFGKPAPIDLVGSAAGFVPTPAWKVRQLHAPWYTGDTVILGIGQGYLLVTPTQLVRGVAAIANGGSLPYLHVLRDVKNPQTDQIIKPDFPAARELHLPGFALRAVRAGMRACVTSGTCKTVAYPGLSVAGKTGTAEVPVGYRDGRTIYNDDSLFIGWAPYHHPKIAVAAVVEDGGGNAWQALPLAKAAILSYLRPKLKLHTFTNIVVNPAQAFG</sequence>
<dbReference type="SUPFAM" id="SSF56601">
    <property type="entry name" value="beta-lactamase/transpeptidase-like"/>
    <property type="match status" value="1"/>
</dbReference>
<gene>
    <name evidence="16" type="primary">mrdA</name>
    <name evidence="16" type="ORF">HFQ13_00695</name>
</gene>
<dbReference type="InterPro" id="IPR050515">
    <property type="entry name" value="Beta-lactam/transpept"/>
</dbReference>
<dbReference type="EMBL" id="JAAXYO010000016">
    <property type="protein sequence ID" value="MBU2786743.1"/>
    <property type="molecule type" value="Genomic_DNA"/>
</dbReference>
<keyword evidence="10" id="KW-0573">Peptidoglycan synthesis</keyword>
<evidence type="ECO:0000259" key="14">
    <source>
        <dbReference type="Pfam" id="PF00905"/>
    </source>
</evidence>
<dbReference type="GO" id="GO:0071555">
    <property type="term" value="P:cell wall organization"/>
    <property type="evidence" value="ECO:0007669"/>
    <property type="project" value="UniProtKB-KW"/>
</dbReference>
<dbReference type="InterPro" id="IPR017790">
    <property type="entry name" value="Penicillin-binding_protein_2"/>
</dbReference>
<evidence type="ECO:0000256" key="11">
    <source>
        <dbReference type="ARBA" id="ARBA00022989"/>
    </source>
</evidence>
<keyword evidence="8 16" id="KW-0378">Hydrolase</keyword>
<dbReference type="PANTHER" id="PTHR30627">
    <property type="entry name" value="PEPTIDOGLYCAN D,D-TRANSPEPTIDASE"/>
    <property type="match status" value="1"/>
</dbReference>
<accession>A0AAE2YN06</accession>
<dbReference type="GO" id="GO:0008360">
    <property type="term" value="P:regulation of cell shape"/>
    <property type="evidence" value="ECO:0007669"/>
    <property type="project" value="UniProtKB-KW"/>
</dbReference>
<keyword evidence="7" id="KW-0812">Transmembrane</keyword>